<reference evidence="2" key="1">
    <citation type="journal article" date="2012" name="PLoS Genet.">
        <title>The genomes of the fungal plant pathogens Cladosporium fulvum and Dothistroma septosporum reveal adaptation to different hosts and lifestyles but also signatures of common ancestry.</title>
        <authorList>
            <person name="de Wit P.J.G.M."/>
            <person name="van der Burgt A."/>
            <person name="Oekmen B."/>
            <person name="Stergiopoulos I."/>
            <person name="Abd-Elsalam K.A."/>
            <person name="Aerts A.L."/>
            <person name="Bahkali A.H."/>
            <person name="Beenen H.G."/>
            <person name="Chettri P."/>
            <person name="Cox M.P."/>
            <person name="Datema E."/>
            <person name="de Vries R.P."/>
            <person name="Dhillon B."/>
            <person name="Ganley A.R."/>
            <person name="Griffiths S.A."/>
            <person name="Guo Y."/>
            <person name="Hamelin R.C."/>
            <person name="Henrissat B."/>
            <person name="Kabir M.S."/>
            <person name="Jashni M.K."/>
            <person name="Kema G."/>
            <person name="Klaubauf S."/>
            <person name="Lapidus A."/>
            <person name="Levasseur A."/>
            <person name="Lindquist E."/>
            <person name="Mehrabi R."/>
            <person name="Ohm R.A."/>
            <person name="Owen T.J."/>
            <person name="Salamov A."/>
            <person name="Schwelm A."/>
            <person name="Schijlen E."/>
            <person name="Sun H."/>
            <person name="van den Burg H.A."/>
            <person name="van Ham R.C.H.J."/>
            <person name="Zhang S."/>
            <person name="Goodwin S.B."/>
            <person name="Grigoriev I.V."/>
            <person name="Collemare J."/>
            <person name="Bradshaw R.E."/>
        </authorList>
    </citation>
    <scope>NUCLEOTIDE SEQUENCE [LARGE SCALE GENOMIC DNA]</scope>
    <source>
        <strain evidence="2">NZE10 / CBS 128990</strain>
    </source>
</reference>
<gene>
    <name evidence="1" type="ORF">DOTSEDRAFT_39639</name>
</gene>
<evidence type="ECO:0000313" key="2">
    <source>
        <dbReference type="Proteomes" id="UP000016933"/>
    </source>
</evidence>
<name>M2YHU6_DOTSN</name>
<dbReference type="Proteomes" id="UP000016933">
    <property type="component" value="Unassembled WGS sequence"/>
</dbReference>
<keyword evidence="2" id="KW-1185">Reference proteome</keyword>
<evidence type="ECO:0000313" key="1">
    <source>
        <dbReference type="EMBL" id="EME38104.1"/>
    </source>
</evidence>
<dbReference type="HOGENOM" id="CLU_2084787_0_0_1"/>
<reference evidence="1 2" key="2">
    <citation type="journal article" date="2012" name="PLoS Pathog.">
        <title>Diverse lifestyles and strategies of plant pathogenesis encoded in the genomes of eighteen Dothideomycetes fungi.</title>
        <authorList>
            <person name="Ohm R.A."/>
            <person name="Feau N."/>
            <person name="Henrissat B."/>
            <person name="Schoch C.L."/>
            <person name="Horwitz B.A."/>
            <person name="Barry K.W."/>
            <person name="Condon B.J."/>
            <person name="Copeland A.C."/>
            <person name="Dhillon B."/>
            <person name="Glaser F."/>
            <person name="Hesse C.N."/>
            <person name="Kosti I."/>
            <person name="LaButti K."/>
            <person name="Lindquist E.A."/>
            <person name="Lucas S."/>
            <person name="Salamov A.A."/>
            <person name="Bradshaw R.E."/>
            <person name="Ciuffetti L."/>
            <person name="Hamelin R.C."/>
            <person name="Kema G.H.J."/>
            <person name="Lawrence C."/>
            <person name="Scott J.A."/>
            <person name="Spatafora J.W."/>
            <person name="Turgeon B.G."/>
            <person name="de Wit P.J.G.M."/>
            <person name="Zhong S."/>
            <person name="Goodwin S.B."/>
            <person name="Grigoriev I.V."/>
        </authorList>
    </citation>
    <scope>NUCLEOTIDE SEQUENCE [LARGE SCALE GENOMIC DNA]</scope>
    <source>
        <strain evidence="2">NZE10 / CBS 128990</strain>
    </source>
</reference>
<dbReference type="AlphaFoldDB" id="M2YHU6"/>
<proteinExistence type="predicted"/>
<protein>
    <submittedName>
        <fullName evidence="1">Uncharacterized protein</fullName>
    </submittedName>
</protein>
<organism evidence="1 2">
    <name type="scientific">Dothistroma septosporum (strain NZE10 / CBS 128990)</name>
    <name type="common">Red band needle blight fungus</name>
    <name type="synonym">Mycosphaerella pini</name>
    <dbReference type="NCBI Taxonomy" id="675120"/>
    <lineage>
        <taxon>Eukaryota</taxon>
        <taxon>Fungi</taxon>
        <taxon>Dikarya</taxon>
        <taxon>Ascomycota</taxon>
        <taxon>Pezizomycotina</taxon>
        <taxon>Dothideomycetes</taxon>
        <taxon>Dothideomycetidae</taxon>
        <taxon>Mycosphaerellales</taxon>
        <taxon>Mycosphaerellaceae</taxon>
        <taxon>Dothistroma</taxon>
    </lineage>
</organism>
<sequence>MPAQVICNTDDQQFQFHVYELISQSVTMSEDMNQLDGVGEAKYSTAIVEACRHLQCGQSDVPEDWKVGFCAGDQAIDSSIRLLDSVPIVSPSAEEVTGCGGKAGQSTLERKRMVVLI</sequence>
<accession>M2YHU6</accession>
<dbReference type="EMBL" id="KB446548">
    <property type="protein sequence ID" value="EME38104.1"/>
    <property type="molecule type" value="Genomic_DNA"/>
</dbReference>